<evidence type="ECO:0000256" key="7">
    <source>
        <dbReference type="ARBA" id="ARBA00023136"/>
    </source>
</evidence>
<keyword evidence="7 9" id="KW-0472">Membrane</keyword>
<feature type="transmembrane region" description="Helical" evidence="9">
    <location>
        <begin position="63"/>
        <end position="82"/>
    </location>
</feature>
<gene>
    <name evidence="10" type="ORF">TAV2_LOCUS21144</name>
</gene>
<dbReference type="GO" id="GO:0015095">
    <property type="term" value="F:magnesium ion transmembrane transporter activity"/>
    <property type="evidence" value="ECO:0007669"/>
    <property type="project" value="UniProtKB-UniRule"/>
</dbReference>
<feature type="transmembrane region" description="Helical" evidence="9">
    <location>
        <begin position="114"/>
        <end position="133"/>
    </location>
</feature>
<organism evidence="10 11">
    <name type="scientific">Thlaspi arvense</name>
    <name type="common">Field penny-cress</name>
    <dbReference type="NCBI Taxonomy" id="13288"/>
    <lineage>
        <taxon>Eukaryota</taxon>
        <taxon>Viridiplantae</taxon>
        <taxon>Streptophyta</taxon>
        <taxon>Embryophyta</taxon>
        <taxon>Tracheophyta</taxon>
        <taxon>Spermatophyta</taxon>
        <taxon>Magnoliopsida</taxon>
        <taxon>eudicotyledons</taxon>
        <taxon>Gunneridae</taxon>
        <taxon>Pentapetalae</taxon>
        <taxon>rosids</taxon>
        <taxon>malvids</taxon>
        <taxon>Brassicales</taxon>
        <taxon>Brassicaceae</taxon>
        <taxon>Thlaspideae</taxon>
        <taxon>Thlaspi</taxon>
    </lineage>
</organism>
<evidence type="ECO:0000256" key="1">
    <source>
        <dbReference type="ARBA" id="ARBA00007001"/>
    </source>
</evidence>
<feature type="transmembrane region" description="Helical" evidence="9">
    <location>
        <begin position="171"/>
        <end position="195"/>
    </location>
</feature>
<feature type="transmembrane region" description="Helical" evidence="9">
    <location>
        <begin position="88"/>
        <end position="107"/>
    </location>
</feature>
<dbReference type="GO" id="GO:0005769">
    <property type="term" value="C:early endosome"/>
    <property type="evidence" value="ECO:0007669"/>
    <property type="project" value="UniProtKB-SubCell"/>
</dbReference>
<comment type="caution">
    <text evidence="9">Lacks conserved residue(s) required for the propagation of feature annotation.</text>
</comment>
<evidence type="ECO:0000313" key="10">
    <source>
        <dbReference type="EMBL" id="CAH2072960.1"/>
    </source>
</evidence>
<evidence type="ECO:0000256" key="8">
    <source>
        <dbReference type="ARBA" id="ARBA00025284"/>
    </source>
</evidence>
<sequence length="312" mass="34693">MESEPFRSRRRLRENHVGVDLPDACGHRRYNNGDSMLLVFDHVNHGDESEPVVIRAYAVNKPWALGFLMDIFGALLMLRALSLAPVSVVQPVSGCGLAILSVFSHFYLKEVMNVFDWIGITVAGIGTIGVGAGGEEQEASLISVFQLLWLALVLLNAWLHIFKRQRREQELGFSAMFIPMCISISICCSGTGFFYQTRGLKHGRAIVVSTCAAVASIGTDHARCCVTRDFITTNQTSATVVQAFQTDECRKRVQHKADIFSRTKGYKPKCGYPSSNITPSLINPVKRERLMLQKHQSIILHFTPSFSTKLLS</sequence>
<evidence type="ECO:0000256" key="2">
    <source>
        <dbReference type="ARBA" id="ARBA00011738"/>
    </source>
</evidence>
<evidence type="ECO:0000256" key="6">
    <source>
        <dbReference type="ARBA" id="ARBA00023065"/>
    </source>
</evidence>
<dbReference type="GO" id="GO:0005886">
    <property type="term" value="C:plasma membrane"/>
    <property type="evidence" value="ECO:0007669"/>
    <property type="project" value="UniProtKB-SubCell"/>
</dbReference>
<dbReference type="PANTHER" id="PTHR12570:SF65">
    <property type="entry name" value="MAGNESIUM TRANSPORTER NIPA9-RELATED"/>
    <property type="match status" value="1"/>
</dbReference>
<comment type="subcellular location">
    <subcellularLocation>
        <location evidence="9">Cell membrane</location>
        <topology evidence="9">Multi-pass membrane protein</topology>
    </subcellularLocation>
    <subcellularLocation>
        <location evidence="9">Early endosome</location>
    </subcellularLocation>
</comment>
<keyword evidence="6 9" id="KW-0406">Ion transport</keyword>
<dbReference type="EMBL" id="OU466862">
    <property type="protein sequence ID" value="CAH2072960.1"/>
    <property type="molecule type" value="Genomic_DNA"/>
</dbReference>
<dbReference type="Gene3D" id="1.10.3730.20">
    <property type="match status" value="1"/>
</dbReference>
<accession>A0AAU9SV14</accession>
<keyword evidence="4 9" id="KW-0967">Endosome</keyword>
<evidence type="ECO:0000256" key="3">
    <source>
        <dbReference type="ARBA" id="ARBA00022692"/>
    </source>
</evidence>
<protein>
    <recommendedName>
        <fullName evidence="9">Probable magnesium transporter</fullName>
    </recommendedName>
</protein>
<keyword evidence="11" id="KW-1185">Reference proteome</keyword>
<comment type="similarity">
    <text evidence="1 9">Belongs to the NIPA (TC 2.A.7) family.</text>
</comment>
<keyword evidence="9" id="KW-1003">Cell membrane</keyword>
<proteinExistence type="inferred from homology"/>
<evidence type="ECO:0000256" key="9">
    <source>
        <dbReference type="RuleBase" id="RU363078"/>
    </source>
</evidence>
<dbReference type="PANTHER" id="PTHR12570">
    <property type="match status" value="1"/>
</dbReference>
<dbReference type="InterPro" id="IPR008521">
    <property type="entry name" value="Mg_trans_NIPA"/>
</dbReference>
<name>A0AAU9SV14_THLAR</name>
<evidence type="ECO:0000256" key="4">
    <source>
        <dbReference type="ARBA" id="ARBA00022753"/>
    </source>
</evidence>
<keyword evidence="5 9" id="KW-1133">Transmembrane helix</keyword>
<comment type="subunit">
    <text evidence="2 9">Homodimer.</text>
</comment>
<keyword evidence="9" id="KW-0460">Magnesium</keyword>
<evidence type="ECO:0000313" key="11">
    <source>
        <dbReference type="Proteomes" id="UP000836841"/>
    </source>
</evidence>
<dbReference type="SUPFAM" id="SSF103481">
    <property type="entry name" value="Multidrug resistance efflux transporter EmrE"/>
    <property type="match status" value="1"/>
</dbReference>
<dbReference type="InterPro" id="IPR037185">
    <property type="entry name" value="EmrE-like"/>
</dbReference>
<dbReference type="AlphaFoldDB" id="A0AAU9SV14"/>
<dbReference type="Proteomes" id="UP000836841">
    <property type="component" value="Chromosome 6"/>
</dbReference>
<keyword evidence="3 9" id="KW-0812">Transmembrane</keyword>
<keyword evidence="9" id="KW-0813">Transport</keyword>
<feature type="transmembrane region" description="Helical" evidence="9">
    <location>
        <begin position="139"/>
        <end position="159"/>
    </location>
</feature>
<evidence type="ECO:0000256" key="5">
    <source>
        <dbReference type="ARBA" id="ARBA00022989"/>
    </source>
</evidence>
<comment type="function">
    <text evidence="8 9">Acts as a Mg(2+) transporter. Can also transport other divalent cations such as Fe(2+), Sr(2+), Ba(2+), Mn(2+) and Co(2+) but to a much less extent than Mg(2+).</text>
</comment>
<reference evidence="10 11" key="1">
    <citation type="submission" date="2022-03" db="EMBL/GenBank/DDBJ databases">
        <authorList>
            <person name="Nunn A."/>
            <person name="Chopra R."/>
            <person name="Nunn A."/>
            <person name="Contreras Garrido A."/>
        </authorList>
    </citation>
    <scope>NUCLEOTIDE SEQUENCE [LARGE SCALE GENOMIC DNA]</scope>
</reference>